<protein>
    <submittedName>
        <fullName evidence="1">Uncharacterized protein</fullName>
    </submittedName>
</protein>
<proteinExistence type="predicted"/>
<dbReference type="AlphaFoldDB" id="A0AA37TTJ5"/>
<evidence type="ECO:0000313" key="2">
    <source>
        <dbReference type="Proteomes" id="UP001157355"/>
    </source>
</evidence>
<comment type="caution">
    <text evidence="1">The sequence shown here is derived from an EMBL/GenBank/DDBJ whole genome shotgun (WGS) entry which is preliminary data.</text>
</comment>
<sequence>MQVIRSLEQIDATPVGLGIRVMLVTQGNDASVLPRRLAGLGGKVEMAEDLFVGLEAVIDDPAGYGLFVIDCDAIGGIDAGRRAQGLMVDVVRRVPIILISSECSVQEFPEERGQAVVLRGPASGLSLRVGFEHALRDRLAARMI</sequence>
<keyword evidence="2" id="KW-1185">Reference proteome</keyword>
<name>A0AA37TTJ5_9RHOB</name>
<accession>A0AA37TTJ5</accession>
<reference evidence="1 2" key="1">
    <citation type="journal article" date="2014" name="Int. J. Syst. Evol. Microbiol.">
        <title>Complete genome sequence of Corynebacterium casei LMG S-19264T (=DSM 44701T), isolated from a smear-ripened cheese.</title>
        <authorList>
            <consortium name="US DOE Joint Genome Institute (JGI-PGF)"/>
            <person name="Walter F."/>
            <person name="Albersmeier A."/>
            <person name="Kalinowski J."/>
            <person name="Ruckert C."/>
        </authorList>
    </citation>
    <scope>NUCLEOTIDE SEQUENCE [LARGE SCALE GENOMIC DNA]</scope>
    <source>
        <strain evidence="1 2">NBRC 111766</strain>
    </source>
</reference>
<dbReference type="EMBL" id="BSPP01000002">
    <property type="protein sequence ID" value="GLS85470.1"/>
    <property type="molecule type" value="Genomic_DNA"/>
</dbReference>
<dbReference type="RefSeq" id="WP_284323684.1">
    <property type="nucleotide sequence ID" value="NZ_BSPP01000002.1"/>
</dbReference>
<dbReference type="Proteomes" id="UP001157355">
    <property type="component" value="Unassembled WGS sequence"/>
</dbReference>
<gene>
    <name evidence="1" type="ORF">GCM10010873_04430</name>
</gene>
<evidence type="ECO:0000313" key="1">
    <source>
        <dbReference type="EMBL" id="GLS85470.1"/>
    </source>
</evidence>
<organism evidence="1 2">
    <name type="scientific">Cypionkella aquatica</name>
    <dbReference type="NCBI Taxonomy" id="1756042"/>
    <lineage>
        <taxon>Bacteria</taxon>
        <taxon>Pseudomonadati</taxon>
        <taxon>Pseudomonadota</taxon>
        <taxon>Alphaproteobacteria</taxon>
        <taxon>Rhodobacterales</taxon>
        <taxon>Paracoccaceae</taxon>
        <taxon>Cypionkella</taxon>
    </lineage>
</organism>